<evidence type="ECO:0000256" key="7">
    <source>
        <dbReference type="ARBA" id="ARBA00034808"/>
    </source>
</evidence>
<dbReference type="RefSeq" id="WP_011351239.1">
    <property type="nucleotide sequence ID" value="NC_007510.1"/>
</dbReference>
<dbReference type="InterPro" id="IPR000212">
    <property type="entry name" value="DNA_helicase_UvrD/REP"/>
</dbReference>
<dbReference type="EC" id="5.6.2.4" evidence="7"/>
<dbReference type="GeneID" id="45099571"/>
<proteinExistence type="predicted"/>
<dbReference type="PROSITE" id="PS51198">
    <property type="entry name" value="UVRD_HELICASE_ATP_BIND"/>
    <property type="match status" value="1"/>
</dbReference>
<dbReference type="HOGENOM" id="CLU_009504_0_0_4"/>
<evidence type="ECO:0000256" key="9">
    <source>
        <dbReference type="PROSITE-ProRule" id="PRU00560"/>
    </source>
</evidence>
<name>Q39IQ8_BURL3</name>
<dbReference type="KEGG" id="bur:Bcep18194_A4061"/>
<feature type="compositionally biased region" description="Low complexity" evidence="10">
    <location>
        <begin position="940"/>
        <end position="955"/>
    </location>
</feature>
<keyword evidence="3 9" id="KW-0347">Helicase</keyword>
<keyword evidence="13" id="KW-1185">Reference proteome</keyword>
<dbReference type="PATRIC" id="fig|482957.22.peg.941"/>
<keyword evidence="5" id="KW-0413">Isomerase</keyword>
<evidence type="ECO:0000313" key="12">
    <source>
        <dbReference type="EMBL" id="ABB07658.1"/>
    </source>
</evidence>
<dbReference type="Proteomes" id="UP000002705">
    <property type="component" value="Chromosome 1"/>
</dbReference>
<dbReference type="EMBL" id="CP000151">
    <property type="protein sequence ID" value="ABB07658.1"/>
    <property type="molecule type" value="Genomic_DNA"/>
</dbReference>
<evidence type="ECO:0000259" key="11">
    <source>
        <dbReference type="PROSITE" id="PS51198"/>
    </source>
</evidence>
<organism evidence="12 13">
    <name type="scientific">Burkholderia lata (strain ATCC 17760 / DSM 23089 / LMG 22485 / NCIMB 9086 / R18194 / 383)</name>
    <dbReference type="NCBI Taxonomy" id="482957"/>
    <lineage>
        <taxon>Bacteria</taxon>
        <taxon>Pseudomonadati</taxon>
        <taxon>Pseudomonadota</taxon>
        <taxon>Betaproteobacteria</taxon>
        <taxon>Burkholderiales</taxon>
        <taxon>Burkholderiaceae</taxon>
        <taxon>Burkholderia</taxon>
        <taxon>Burkholderia cepacia complex</taxon>
    </lineage>
</organism>
<dbReference type="InterPro" id="IPR014017">
    <property type="entry name" value="DNA_helicase_UvrD-like_C"/>
</dbReference>
<dbReference type="GO" id="GO:0005524">
    <property type="term" value="F:ATP binding"/>
    <property type="evidence" value="ECO:0007669"/>
    <property type="project" value="UniProtKB-UniRule"/>
</dbReference>
<dbReference type="PANTHER" id="PTHR11070">
    <property type="entry name" value="UVRD / RECB / PCRA DNA HELICASE FAMILY MEMBER"/>
    <property type="match status" value="1"/>
</dbReference>
<reference evidence="12" key="1">
    <citation type="submission" date="2009-01" db="EMBL/GenBank/DDBJ databases">
        <title>Complete sequence of chromosome 1 of Burkholderia sp. 383.</title>
        <authorList>
            <consortium name="US DOE Joint Genome Institute"/>
            <person name="Copeland A."/>
            <person name="Lucas S."/>
            <person name="Lapidus A."/>
            <person name="Barry K."/>
            <person name="Detter J.C."/>
            <person name="Glavina T."/>
            <person name="Hammon N."/>
            <person name="Israni S."/>
            <person name="Pitluck S."/>
            <person name="Chain P."/>
            <person name="Malfatti S."/>
            <person name="Shin M."/>
            <person name="Vergez L."/>
            <person name="Schmutz J."/>
            <person name="Larimer F."/>
            <person name="Land M."/>
            <person name="Kyrpides N."/>
            <person name="Lykidis A."/>
            <person name="Richardson P."/>
        </authorList>
    </citation>
    <scope>NUCLEOTIDE SEQUENCE</scope>
    <source>
        <strain evidence="12">383</strain>
    </source>
</reference>
<feature type="region of interest" description="Disordered" evidence="10">
    <location>
        <begin position="931"/>
        <end position="961"/>
    </location>
</feature>
<keyword evidence="1 9" id="KW-0547">Nucleotide-binding</keyword>
<dbReference type="InterPro" id="IPR014016">
    <property type="entry name" value="UvrD-like_ATP-bd"/>
</dbReference>
<dbReference type="GO" id="GO:0000725">
    <property type="term" value="P:recombinational repair"/>
    <property type="evidence" value="ECO:0007669"/>
    <property type="project" value="TreeGrafter"/>
</dbReference>
<evidence type="ECO:0000256" key="6">
    <source>
        <dbReference type="ARBA" id="ARBA00034617"/>
    </source>
</evidence>
<evidence type="ECO:0000256" key="3">
    <source>
        <dbReference type="ARBA" id="ARBA00022806"/>
    </source>
</evidence>
<dbReference type="PANTHER" id="PTHR11070:SF45">
    <property type="entry name" value="DNA 3'-5' HELICASE"/>
    <property type="match status" value="1"/>
</dbReference>
<evidence type="ECO:0000256" key="8">
    <source>
        <dbReference type="ARBA" id="ARBA00048988"/>
    </source>
</evidence>
<evidence type="ECO:0000256" key="5">
    <source>
        <dbReference type="ARBA" id="ARBA00023235"/>
    </source>
</evidence>
<dbReference type="AlphaFoldDB" id="Q39IQ8"/>
<dbReference type="Pfam" id="PF00580">
    <property type="entry name" value="UvrD-helicase"/>
    <property type="match status" value="1"/>
</dbReference>
<dbReference type="GO" id="GO:0016887">
    <property type="term" value="F:ATP hydrolysis activity"/>
    <property type="evidence" value="ECO:0007669"/>
    <property type="project" value="RHEA"/>
</dbReference>
<dbReference type="SUPFAM" id="SSF52540">
    <property type="entry name" value="P-loop containing nucleoside triphosphate hydrolases"/>
    <property type="match status" value="1"/>
</dbReference>
<dbReference type="Pfam" id="PF13361">
    <property type="entry name" value="UvrD_C"/>
    <property type="match status" value="1"/>
</dbReference>
<protein>
    <recommendedName>
        <fullName evidence="7">DNA 3'-5' helicase</fullName>
        <ecNumber evidence="7">5.6.2.4</ecNumber>
    </recommendedName>
</protein>
<dbReference type="GO" id="GO:0043138">
    <property type="term" value="F:3'-5' DNA helicase activity"/>
    <property type="evidence" value="ECO:0007669"/>
    <property type="project" value="UniProtKB-EC"/>
</dbReference>
<dbReference type="Gene3D" id="3.40.50.300">
    <property type="entry name" value="P-loop containing nucleotide triphosphate hydrolases"/>
    <property type="match status" value="3"/>
</dbReference>
<evidence type="ECO:0000256" key="10">
    <source>
        <dbReference type="SAM" id="MobiDB-lite"/>
    </source>
</evidence>
<dbReference type="GO" id="GO:0003677">
    <property type="term" value="F:DNA binding"/>
    <property type="evidence" value="ECO:0007669"/>
    <property type="project" value="InterPro"/>
</dbReference>
<dbReference type="InterPro" id="IPR027417">
    <property type="entry name" value="P-loop_NTPase"/>
</dbReference>
<feature type="binding site" evidence="9">
    <location>
        <begin position="351"/>
        <end position="358"/>
    </location>
    <ligand>
        <name>ATP</name>
        <dbReference type="ChEBI" id="CHEBI:30616"/>
    </ligand>
</feature>
<accession>Q39IQ8</accession>
<comment type="catalytic activity">
    <reaction evidence="8">
        <text>ATP + H2O = ADP + phosphate + H(+)</text>
        <dbReference type="Rhea" id="RHEA:13065"/>
        <dbReference type="ChEBI" id="CHEBI:15377"/>
        <dbReference type="ChEBI" id="CHEBI:15378"/>
        <dbReference type="ChEBI" id="CHEBI:30616"/>
        <dbReference type="ChEBI" id="CHEBI:43474"/>
        <dbReference type="ChEBI" id="CHEBI:456216"/>
        <dbReference type="EC" id="5.6.2.4"/>
    </reaction>
</comment>
<evidence type="ECO:0000256" key="2">
    <source>
        <dbReference type="ARBA" id="ARBA00022801"/>
    </source>
</evidence>
<gene>
    <name evidence="12" type="ordered locus">Bcep18194_A4061</name>
</gene>
<comment type="catalytic activity">
    <reaction evidence="6">
        <text>Couples ATP hydrolysis with the unwinding of duplex DNA by translocating in the 3'-5' direction.</text>
        <dbReference type="EC" id="5.6.2.4"/>
    </reaction>
</comment>
<keyword evidence="2 9" id="KW-0378">Hydrolase</keyword>
<evidence type="ECO:0000256" key="1">
    <source>
        <dbReference type="ARBA" id="ARBA00022741"/>
    </source>
</evidence>
<sequence length="1107" mass="123527">MIDALRTRCPDGSREDGGLHTFVFSVPLRRWQNGSETIAFMLLFEAIATTGIRPEMTQNKIEFIQGADFTASLKKLYQKGGQYQKAGERVFQAWGKARIGESTFASVFDGLTLTTRGESRIMHCRKFDLTGYARLVTAYSNNLCIFLFAGDHETVDNWLDTNKGLDFIAREQDGGFSVAPVYVSDRQEGRKGLVHSEIDWMSSGPVIDQLPGRYRTRLLVGLNEEVLTHIHHVESDTSEDFILEIASKIEHQNQADAVLDVLLALRSGDLVRAKSRIDLMDNEARKVETLTNAETEKIVSGDATVRVQDIDPILFEHFVKTADFKQWMLYLHPRQREFVDRDFPGPTRLAGVSGSGKTCVVIHRALRLARVAPEKQVLVLTLNEALARLIDELIDAECGPARPKNLRVKSVFALCREKLITLDPGKRDYYGKRIVQRNEFAAAEHIDDIWEEYFHCQANNQDADVMFDVVRTLLARGVLPQDYLRQELDYARSAFGPGERDAYLGMDRVGRVIGLEGRYREAVLRGLAGWEKKMAAVGAIDDGGIVTALSPHLEALQPEFDHVLVDEVQDLGTLELRIVRRLTREGENDLFLCGDAAQTVHTKYLHMKDAGVDLPSQRWIRLNQNYRNSRQILTAAYEVLTRSFGKIPTGTVDLEILQPEFANFSSAKPLLLRARSISEELSFALAYARDNLQGMPSHKICIAVCGYSQPAIEQMATSLGLSALCGTTDVSAQSLFVSDLEQTKGFEFDLMIVLNCRDGVIPHPNLPEHESYRELCKLYVALTRAKKELVVSYHSTLSNFIASAEDCFNPASWYEHGNQGGDLTAFVWPSPSLRQVGNISNWSVSGKEFLRMREAVGLTASAQDQILQRVTGIVRTEARAGGGGRTKQIEWKEFGSFFQDMESPLSRAGILSNEAWDELKARLESQIMTHGPDSVGAEQATASAGNATNASSPATVGTGPSPRMMLFRHEDVLTFPEQQRRAHILASMCVAQGVSGAIELGMARPMPYPILSFLIPRQEIATWLQTQYLRVMRNDPNAMALTKAGLDECKRLLENFTLVQQVSDCKDMILSGQARDAKVHFYERSFPLLIATNVAQAKSFEAAEGDK</sequence>
<feature type="domain" description="UvrD-like helicase ATP-binding" evidence="11">
    <location>
        <begin position="330"/>
        <end position="629"/>
    </location>
</feature>
<evidence type="ECO:0000256" key="4">
    <source>
        <dbReference type="ARBA" id="ARBA00022840"/>
    </source>
</evidence>
<evidence type="ECO:0000313" key="13">
    <source>
        <dbReference type="Proteomes" id="UP000002705"/>
    </source>
</evidence>
<dbReference type="GO" id="GO:0005829">
    <property type="term" value="C:cytosol"/>
    <property type="evidence" value="ECO:0007669"/>
    <property type="project" value="TreeGrafter"/>
</dbReference>
<keyword evidence="4 9" id="KW-0067">ATP-binding</keyword>